<accession>A0AAU7GYZ0</accession>
<evidence type="ECO:0000256" key="1">
    <source>
        <dbReference type="SAM" id="Phobius"/>
    </source>
</evidence>
<reference evidence="2" key="1">
    <citation type="submission" date="2024-05" db="EMBL/GenBank/DDBJ databases">
        <title>Isolation and characterization of the new Streptomyces phages Kamino, Geonosis, Abafar and Scarif infecting a broad range of host species.</title>
        <authorList>
            <person name="Rackow B."/>
            <person name="Rolland C."/>
            <person name="Mohnen I."/>
            <person name="Wittmann J."/>
            <person name="Muesken M."/>
            <person name="Overmann J."/>
            <person name="Frunzke J."/>
        </authorList>
    </citation>
    <scope>NUCLEOTIDE SEQUENCE</scope>
</reference>
<dbReference type="EMBL" id="PP750868">
    <property type="protein sequence ID" value="XBM95166.1"/>
    <property type="molecule type" value="Genomic_DNA"/>
</dbReference>
<keyword evidence="1" id="KW-0472">Membrane</keyword>
<feature type="transmembrane region" description="Helical" evidence="1">
    <location>
        <begin position="27"/>
        <end position="45"/>
    </location>
</feature>
<sequence length="305" mass="33398">MSLKTLGNKISQKFSKQVLTVKTHSPVLMLGAGAIGVGATVFLACRATLKVSDILEEGESHLEKADHLNNINEEERKKAKFGVKLQTAIKIAKAYAPATIVGVASIGLMTGSHIILKRRNAATAAALATVSKGFQEYRSRVVADQGKEKDLEYRFGTAEKEIAEEGPNGIETKLVKGPDLSEVKKQTEWDYARVFDDSNDNWSSIPNQNQMFIQMVENHANRLLTVQGFVFLNEVYEMLGFPKTAAGQIVGWVVNPREGKGDGVIDFGVFNDGVYKGKQWVNGHKPAILLDFNVDGPVLDLLPKV</sequence>
<name>A0AAU7GYZ0_9CAUD</name>
<protein>
    <submittedName>
        <fullName evidence="2">Uncharacterized protein</fullName>
    </submittedName>
</protein>
<gene>
    <name evidence="2" type="ORF">Scarif_00057</name>
</gene>
<organism evidence="2">
    <name type="scientific">Streptomyces phage Scarif</name>
    <dbReference type="NCBI Taxonomy" id="3158858"/>
    <lineage>
        <taxon>Viruses</taxon>
        <taxon>Duplodnaviria</taxon>
        <taxon>Heunggongvirae</taxon>
        <taxon>Uroviricota</taxon>
        <taxon>Caudoviricetes</taxon>
    </lineage>
</organism>
<proteinExistence type="predicted"/>
<dbReference type="Pfam" id="PF19880">
    <property type="entry name" value="DUF6353"/>
    <property type="match status" value="1"/>
</dbReference>
<dbReference type="InterPro" id="IPR045933">
    <property type="entry name" value="DUF6353"/>
</dbReference>
<keyword evidence="1" id="KW-1133">Transmembrane helix</keyword>
<feature type="transmembrane region" description="Helical" evidence="1">
    <location>
        <begin position="94"/>
        <end position="116"/>
    </location>
</feature>
<keyword evidence="1" id="KW-0812">Transmembrane</keyword>
<evidence type="ECO:0000313" key="2">
    <source>
        <dbReference type="EMBL" id="XBM95166.1"/>
    </source>
</evidence>